<dbReference type="AlphaFoldDB" id="A0ABD2PS88"/>
<gene>
    <name evidence="1" type="ORF">Ciccas_012158</name>
</gene>
<comment type="caution">
    <text evidence="1">The sequence shown here is derived from an EMBL/GenBank/DDBJ whole genome shotgun (WGS) entry which is preliminary data.</text>
</comment>
<evidence type="ECO:0000313" key="2">
    <source>
        <dbReference type="Proteomes" id="UP001626550"/>
    </source>
</evidence>
<organism evidence="1 2">
    <name type="scientific">Cichlidogyrus casuarinus</name>
    <dbReference type="NCBI Taxonomy" id="1844966"/>
    <lineage>
        <taxon>Eukaryota</taxon>
        <taxon>Metazoa</taxon>
        <taxon>Spiralia</taxon>
        <taxon>Lophotrochozoa</taxon>
        <taxon>Platyhelminthes</taxon>
        <taxon>Monogenea</taxon>
        <taxon>Monopisthocotylea</taxon>
        <taxon>Dactylogyridea</taxon>
        <taxon>Ancyrocephalidae</taxon>
        <taxon>Cichlidogyrus</taxon>
    </lineage>
</organism>
<sequence>MSKQQVSLKLATVRELVNQRKWEALGRLFLDFRYSLHVSEAFLLGQFHGLSCDILLSRESYPPVLLNGLLELMRLVGTWQGQQAARVKFHQNRELQQALVTVRIVERIPLTTYSRLLLETLRYYFNKSLPYCPYSVLFVAKLILCSFSKCFQEERSLDVLLSTEEFIRDLFELEFTTDLVCFVGQFVDWIMFELHRIDLQSIIALQGRFAHFWRINNLYSTKKGYSCKRQATMLFNKLLLRTGTEDQHFDFMHPGVTFASFCLMRIDQDSIKRIYERLDTEFYQDICPYRDFGRVMWMQKLESFLIKLREQSPAHTYVIHPYLDRIIKLFLIFDVREDLDDVLLELEKFMPAPSTKQKDRLVMQQAKTRFFTFE</sequence>
<accession>A0ABD2PS88</accession>
<protein>
    <submittedName>
        <fullName evidence="1">Uncharacterized protein</fullName>
    </submittedName>
</protein>
<proteinExistence type="predicted"/>
<reference evidence="1 2" key="1">
    <citation type="submission" date="2024-11" db="EMBL/GenBank/DDBJ databases">
        <title>Adaptive evolution of stress response genes in parasites aligns with host niche diversity.</title>
        <authorList>
            <person name="Hahn C."/>
            <person name="Resl P."/>
        </authorList>
    </citation>
    <scope>NUCLEOTIDE SEQUENCE [LARGE SCALE GENOMIC DNA]</scope>
    <source>
        <strain evidence="1">EGGRZ-B1_66</strain>
        <tissue evidence="1">Body</tissue>
    </source>
</reference>
<dbReference type="EMBL" id="JBJKFK010004074">
    <property type="protein sequence ID" value="KAL3309296.1"/>
    <property type="molecule type" value="Genomic_DNA"/>
</dbReference>
<evidence type="ECO:0000313" key="1">
    <source>
        <dbReference type="EMBL" id="KAL3309296.1"/>
    </source>
</evidence>
<keyword evidence="2" id="KW-1185">Reference proteome</keyword>
<dbReference type="Proteomes" id="UP001626550">
    <property type="component" value="Unassembled WGS sequence"/>
</dbReference>
<name>A0ABD2PS88_9PLAT</name>